<organism evidence="6 7">
    <name type="scientific">Entamoeba histolytica</name>
    <dbReference type="NCBI Taxonomy" id="5759"/>
    <lineage>
        <taxon>Eukaryota</taxon>
        <taxon>Amoebozoa</taxon>
        <taxon>Evosea</taxon>
        <taxon>Archamoebae</taxon>
        <taxon>Mastigamoebida</taxon>
        <taxon>Entamoebidae</taxon>
        <taxon>Entamoeba</taxon>
    </lineage>
</organism>
<dbReference type="GO" id="GO:0003924">
    <property type="term" value="F:GTPase activity"/>
    <property type="evidence" value="ECO:0007669"/>
    <property type="project" value="InterPro"/>
</dbReference>
<sequence length="189" mass="20865">MSQIKLKIAMVGDAGVGKTSLMVKYVEGNFDEDYIQTLGVNCMEKTISLKGKEVTFSVWDLGGQREYITMLPMVMDGARVILFFFDLTRVMTLNNIKDWYKEARAHNNSASCILVGTKYDLFADLDATEKSRITATALKYAQAMKASCVFCSSSQGINIQNVFKVSLAKVFGLTLNVPQTTEGAVLVVD</sequence>
<dbReference type="OMA" id="FDLNCTI"/>
<dbReference type="SMART" id="SM00173">
    <property type="entry name" value="RAS"/>
    <property type="match status" value="1"/>
</dbReference>
<reference evidence="5" key="1">
    <citation type="submission" date="2012-06" db="EMBL/GenBank/DDBJ databases">
        <title>Short 5' UTR of Entamoeba genes.</title>
        <authorList>
            <person name="Hiranuka K."/>
            <person name="Kumagai M."/>
            <person name="Wakaguri H."/>
            <person name="Suzuki Y."/>
            <person name="Sugano S."/>
            <person name="Watanabe J."/>
            <person name="Makioka A."/>
        </authorList>
    </citation>
    <scope>NUCLEOTIDE SEQUENCE</scope>
    <source>
        <strain evidence="5">HM-1:IMSS</strain>
    </source>
</reference>
<dbReference type="SMART" id="SM00175">
    <property type="entry name" value="RAB"/>
    <property type="match status" value="1"/>
</dbReference>
<dbReference type="NCBIfam" id="TIGR00231">
    <property type="entry name" value="small_GTP"/>
    <property type="match status" value="1"/>
</dbReference>
<keyword evidence="3" id="KW-0547">Nucleotide-binding</keyword>
<dbReference type="Pfam" id="PF00071">
    <property type="entry name" value="Ras"/>
    <property type="match status" value="1"/>
</dbReference>
<accession>A0A060N210</accession>
<evidence type="ECO:0000256" key="2">
    <source>
        <dbReference type="ARBA" id="ARBA00010142"/>
    </source>
</evidence>
<reference evidence="6 7" key="2">
    <citation type="submission" date="2016-05" db="EMBL/GenBank/DDBJ databases">
        <title>First whole genome sequencing of Entamoeba histolytica HM1:IMSS-clone-6.</title>
        <authorList>
            <person name="Mukherjee Avik.K."/>
            <person name="Izumyama S."/>
            <person name="Nakada-Tsukui K."/>
            <person name="Nozaki T."/>
        </authorList>
    </citation>
    <scope>NUCLEOTIDE SEQUENCE [LARGE SCALE GENOMIC DNA]</scope>
    <source>
        <strain evidence="6 7">HM1:IMSS clone 6</strain>
    </source>
</reference>
<dbReference type="Proteomes" id="UP000078387">
    <property type="component" value="Unassembled WGS sequence"/>
</dbReference>
<dbReference type="AlphaFoldDB" id="A0A5K1V5P1"/>
<dbReference type="PROSITE" id="PS51419">
    <property type="entry name" value="RAB"/>
    <property type="match status" value="1"/>
</dbReference>
<evidence type="ECO:0000256" key="4">
    <source>
        <dbReference type="ARBA" id="ARBA00023134"/>
    </source>
</evidence>
<comment type="similarity">
    <text evidence="2">Belongs to the small GTPase superfamily. Rho family.</text>
</comment>
<accession>A0A5K1V5P1</accession>
<dbReference type="PANTHER" id="PTHR47978">
    <property type="match status" value="1"/>
</dbReference>
<dbReference type="GO" id="GO:0005525">
    <property type="term" value="F:GTP binding"/>
    <property type="evidence" value="ECO:0007669"/>
    <property type="project" value="UniProtKB-KW"/>
</dbReference>
<dbReference type="HOGENOM" id="CLU_041217_0_2_1"/>
<dbReference type="InterPro" id="IPR027417">
    <property type="entry name" value="P-loop_NTPase"/>
</dbReference>
<dbReference type="VEuPathDB" id="AmoebaDB:EHI5A_015350"/>
<dbReference type="FunFam" id="3.40.50.300:FF:001447">
    <property type="entry name" value="Ras-related protein Rab-1B"/>
    <property type="match status" value="1"/>
</dbReference>
<dbReference type="SUPFAM" id="SSF52540">
    <property type="entry name" value="P-loop containing nucleoside triphosphate hydrolases"/>
    <property type="match status" value="1"/>
</dbReference>
<proteinExistence type="evidence at transcript level"/>
<comment type="similarity">
    <text evidence="1">Belongs to the small GTPase superfamily. Rab family.</text>
</comment>
<dbReference type="PROSITE" id="PS51421">
    <property type="entry name" value="RAS"/>
    <property type="match status" value="1"/>
</dbReference>
<evidence type="ECO:0000256" key="1">
    <source>
        <dbReference type="ARBA" id="ARBA00006270"/>
    </source>
</evidence>
<dbReference type="InterPro" id="IPR017231">
    <property type="entry name" value="Small_GTPase_Tem1/Spg1"/>
</dbReference>
<dbReference type="InterPro" id="IPR005225">
    <property type="entry name" value="Small_GTP-bd"/>
</dbReference>
<evidence type="ECO:0000313" key="6">
    <source>
        <dbReference type="EMBL" id="GAT95218.1"/>
    </source>
</evidence>
<evidence type="ECO:0000313" key="7">
    <source>
        <dbReference type="Proteomes" id="UP000078387"/>
    </source>
</evidence>
<dbReference type="VEuPathDB" id="AmoebaDB:EHI_027640"/>
<dbReference type="VEuPathDB" id="AmoebaDB:EHI7A_006040"/>
<dbReference type="VEuPathDB" id="AmoebaDB:EHI8A_006730"/>
<dbReference type="SMART" id="SM00174">
    <property type="entry name" value="RHO"/>
    <property type="match status" value="1"/>
</dbReference>
<dbReference type="CDD" id="cd04128">
    <property type="entry name" value="Spg1"/>
    <property type="match status" value="1"/>
</dbReference>
<protein>
    <submittedName>
        <fullName evidence="6">Cell cycle-associated GTPase putative</fullName>
    </submittedName>
    <submittedName>
        <fullName evidence="5">Cell cycle-associated GTPase, putative</fullName>
    </submittedName>
</protein>
<dbReference type="VEuPathDB" id="AmoebaDB:KM1_017670"/>
<gene>
    <name evidence="6" type="ORF">CL6EHI_027640</name>
</gene>
<name>A0A5K1V5P1_ENTHI</name>
<dbReference type="PRINTS" id="PR00449">
    <property type="entry name" value="RASTRNSFRMNG"/>
</dbReference>
<dbReference type="EMBL" id="BDEQ01000001">
    <property type="protein sequence ID" value="GAT95218.1"/>
    <property type="molecule type" value="Genomic_DNA"/>
</dbReference>
<evidence type="ECO:0000313" key="5">
    <source>
        <dbReference type="EMBL" id="BAN37768.1"/>
    </source>
</evidence>
<dbReference type="EMBL" id="AK419048">
    <property type="protein sequence ID" value="BAN37768.1"/>
    <property type="molecule type" value="mRNA"/>
</dbReference>
<dbReference type="InterPro" id="IPR001806">
    <property type="entry name" value="Small_GTPase"/>
</dbReference>
<evidence type="ECO:0000256" key="3">
    <source>
        <dbReference type="ARBA" id="ARBA00022741"/>
    </source>
</evidence>
<dbReference type="PIRSF" id="PIRSF037527">
    <property type="entry name" value="Small_GTPase_Tem1"/>
    <property type="match status" value="1"/>
</dbReference>
<dbReference type="Gene3D" id="3.40.50.300">
    <property type="entry name" value="P-loop containing nucleotide triphosphate hydrolases"/>
    <property type="match status" value="1"/>
</dbReference>
<keyword evidence="4" id="KW-0342">GTP-binding</keyword>